<evidence type="ECO:0000259" key="9">
    <source>
        <dbReference type="PROSITE" id="PS50928"/>
    </source>
</evidence>
<dbReference type="PANTHER" id="PTHR30043">
    <property type="entry name" value="PHOSPHONATES TRANSPORT SYSTEM PERMEASE PROTEIN"/>
    <property type="match status" value="1"/>
</dbReference>
<feature type="domain" description="ABC transmembrane type-1" evidence="9">
    <location>
        <begin position="140"/>
        <end position="328"/>
    </location>
</feature>
<keyword evidence="5 7" id="KW-1133">Transmembrane helix</keyword>
<evidence type="ECO:0000256" key="1">
    <source>
        <dbReference type="ARBA" id="ARBA00004651"/>
    </source>
</evidence>
<dbReference type="Gene3D" id="1.10.3720.10">
    <property type="entry name" value="MetI-like"/>
    <property type="match status" value="1"/>
</dbReference>
<feature type="transmembrane region" description="Helical" evidence="7">
    <location>
        <begin position="57"/>
        <end position="78"/>
    </location>
</feature>
<evidence type="ECO:0000256" key="6">
    <source>
        <dbReference type="ARBA" id="ARBA00023136"/>
    </source>
</evidence>
<feature type="transmembrane region" description="Helical" evidence="7">
    <location>
        <begin position="26"/>
        <end position="45"/>
    </location>
</feature>
<evidence type="ECO:0000313" key="10">
    <source>
        <dbReference type="EMBL" id="MDR8018969.1"/>
    </source>
</evidence>
<dbReference type="InterPro" id="IPR005769">
    <property type="entry name" value="PhnE/PtxC"/>
</dbReference>
<comment type="subcellular location">
    <subcellularLocation>
        <location evidence="1 7">Cell membrane</location>
        <topology evidence="1 7">Multi-pass membrane protein</topology>
    </subcellularLocation>
</comment>
<feature type="transmembrane region" description="Helical" evidence="7">
    <location>
        <begin position="140"/>
        <end position="163"/>
    </location>
</feature>
<feature type="transmembrane region" description="Helical" evidence="7">
    <location>
        <begin position="85"/>
        <end position="112"/>
    </location>
</feature>
<comment type="caution">
    <text evidence="10">The sequence shown here is derived from an EMBL/GenBank/DDBJ whole genome shotgun (WGS) entry which is preliminary data.</text>
</comment>
<gene>
    <name evidence="10" type="primary">phnE</name>
    <name evidence="10" type="ORF">RIL96_05255</name>
</gene>
<keyword evidence="4 7" id="KW-0812">Transmembrane</keyword>
<feature type="transmembrane region" description="Helical" evidence="7">
    <location>
        <begin position="310"/>
        <end position="329"/>
    </location>
</feature>
<evidence type="ECO:0000256" key="3">
    <source>
        <dbReference type="ARBA" id="ARBA00022475"/>
    </source>
</evidence>
<organism evidence="10 11">
    <name type="scientific">Nesterenkonia aerolata</name>
    <dbReference type="NCBI Taxonomy" id="3074079"/>
    <lineage>
        <taxon>Bacteria</taxon>
        <taxon>Bacillati</taxon>
        <taxon>Actinomycetota</taxon>
        <taxon>Actinomycetes</taxon>
        <taxon>Micrococcales</taxon>
        <taxon>Micrococcaceae</taxon>
        <taxon>Nesterenkonia</taxon>
    </lineage>
</organism>
<dbReference type="RefSeq" id="WP_310547967.1">
    <property type="nucleotide sequence ID" value="NZ_JAVKGR010000004.1"/>
</dbReference>
<sequence>MTAPQAAEHTPGTGAARPRRPAPRPAPYLGLLALAGVLIVVFSATTTSTLRLSFGLFAVPLYAGLAGVLLVAVIGLGWRLRAQPLPVLGVLAVIAMCWWGGSGIGFTLAPLWEDLGRAERVLAEFLDPNWRFVIRVWDQWVVTLAMAIVATTVGCAVGLLLALGASPVSSPTKLTSQVIKATNSVIRSIPDIGYGLLFVAMLGGTAGGAGPMAGIMALVMFNIGIVAKLTGETIDSVDPGPLEAADATGATLIQRNRQAVIPQILPGFFSYTLYTFELNIRASVVLGIVGAGGVGQVITVQLSHFNYSNIAAVMIALVVVVLAVDYLSLTIRRRLT</sequence>
<keyword evidence="11" id="KW-1185">Reference proteome</keyword>
<evidence type="ECO:0000256" key="8">
    <source>
        <dbReference type="SAM" id="MobiDB-lite"/>
    </source>
</evidence>
<keyword evidence="3" id="KW-1003">Cell membrane</keyword>
<name>A0ABU2DR39_9MICC</name>
<dbReference type="EMBL" id="JAVKGR010000004">
    <property type="protein sequence ID" value="MDR8018969.1"/>
    <property type="molecule type" value="Genomic_DNA"/>
</dbReference>
<evidence type="ECO:0000256" key="5">
    <source>
        <dbReference type="ARBA" id="ARBA00022989"/>
    </source>
</evidence>
<dbReference type="Proteomes" id="UP001251870">
    <property type="component" value="Unassembled WGS sequence"/>
</dbReference>
<feature type="transmembrane region" description="Helical" evidence="7">
    <location>
        <begin position="278"/>
        <end position="298"/>
    </location>
</feature>
<proteinExistence type="inferred from homology"/>
<dbReference type="SUPFAM" id="SSF161098">
    <property type="entry name" value="MetI-like"/>
    <property type="match status" value="1"/>
</dbReference>
<comment type="similarity">
    <text evidence="7">Belongs to the binding-protein-dependent transport system permease family.</text>
</comment>
<dbReference type="NCBIfam" id="TIGR01097">
    <property type="entry name" value="PhnE"/>
    <property type="match status" value="1"/>
</dbReference>
<keyword evidence="2 7" id="KW-0813">Transport</keyword>
<evidence type="ECO:0000256" key="2">
    <source>
        <dbReference type="ARBA" id="ARBA00022448"/>
    </source>
</evidence>
<dbReference type="PANTHER" id="PTHR30043:SF1">
    <property type="entry name" value="ABC TRANSPORT SYSTEM PERMEASE PROTEIN P69"/>
    <property type="match status" value="1"/>
</dbReference>
<accession>A0ABU2DR39</accession>
<feature type="region of interest" description="Disordered" evidence="8">
    <location>
        <begin position="1"/>
        <end position="22"/>
    </location>
</feature>
<dbReference type="InterPro" id="IPR000515">
    <property type="entry name" value="MetI-like"/>
</dbReference>
<evidence type="ECO:0000256" key="7">
    <source>
        <dbReference type="RuleBase" id="RU363032"/>
    </source>
</evidence>
<evidence type="ECO:0000256" key="4">
    <source>
        <dbReference type="ARBA" id="ARBA00022692"/>
    </source>
</evidence>
<reference evidence="10 11" key="1">
    <citation type="submission" date="2023-09" db="EMBL/GenBank/DDBJ databases">
        <title>Description of three actinobacteria isolated from air of manufacturing shop in a pharmaceutical factory.</title>
        <authorList>
            <person name="Zhang D.-F."/>
        </authorList>
    </citation>
    <scope>NUCLEOTIDE SEQUENCE [LARGE SCALE GENOMIC DNA]</scope>
    <source>
        <strain evidence="10 11">LY-0111</strain>
    </source>
</reference>
<dbReference type="InterPro" id="IPR035906">
    <property type="entry name" value="MetI-like_sf"/>
</dbReference>
<protein>
    <submittedName>
        <fullName evidence="10">Phosphonate ABC transporter, permease protein PhnE</fullName>
    </submittedName>
</protein>
<dbReference type="Pfam" id="PF00528">
    <property type="entry name" value="BPD_transp_1"/>
    <property type="match status" value="1"/>
</dbReference>
<dbReference type="CDD" id="cd06261">
    <property type="entry name" value="TM_PBP2"/>
    <property type="match status" value="1"/>
</dbReference>
<evidence type="ECO:0000313" key="11">
    <source>
        <dbReference type="Proteomes" id="UP001251870"/>
    </source>
</evidence>
<keyword evidence="6 7" id="KW-0472">Membrane</keyword>
<dbReference type="PROSITE" id="PS50928">
    <property type="entry name" value="ABC_TM1"/>
    <property type="match status" value="1"/>
</dbReference>